<dbReference type="RefSeq" id="WP_345355710.1">
    <property type="nucleotide sequence ID" value="NZ_BAABHJ010000008.1"/>
</dbReference>
<sequence>MTTSARCADLRALLGVYVLGAIDPAERALVDEHLEQCRRCRDELVGLAGLPALLGRVTEEQIAEVDAPPPELLESVLDRAAAEHRARSHRNRRWLAVAAAVALVTGGAGVAAGFGLGAGRPVAGPAATPTPGPPTSNPSAAATTVQARDAATGVGARITMRAQDWGTAFTVRLTGAPAGTRCHLVAVDRDGRRDIAGGWEVEYEGSAEFAGSTMIPKDRIAAVEVRTVDGRRLLGVRL</sequence>
<accession>A0ABP8TLP0</accession>
<name>A0ABP8TLP0_9ACTN</name>
<evidence type="ECO:0000256" key="6">
    <source>
        <dbReference type="ARBA" id="ARBA00023163"/>
    </source>
</evidence>
<keyword evidence="2 7" id="KW-0812">Transmembrane</keyword>
<comment type="caution">
    <text evidence="9">The sequence shown here is derived from an EMBL/GenBank/DDBJ whole genome shotgun (WGS) entry which is preliminary data.</text>
</comment>
<feature type="transmembrane region" description="Helical" evidence="7">
    <location>
        <begin position="94"/>
        <end position="116"/>
    </location>
</feature>
<evidence type="ECO:0000256" key="5">
    <source>
        <dbReference type="ARBA" id="ARBA00023136"/>
    </source>
</evidence>
<evidence type="ECO:0000313" key="9">
    <source>
        <dbReference type="EMBL" id="GAA4609573.1"/>
    </source>
</evidence>
<dbReference type="Pfam" id="PF13490">
    <property type="entry name" value="zf-HC2"/>
    <property type="match status" value="1"/>
</dbReference>
<keyword evidence="5 7" id="KW-0472">Membrane</keyword>
<dbReference type="InterPro" id="IPR041916">
    <property type="entry name" value="Anti_sigma_zinc_sf"/>
</dbReference>
<keyword evidence="10" id="KW-1185">Reference proteome</keyword>
<gene>
    <name evidence="9" type="ORF">GCM10023195_38760</name>
</gene>
<evidence type="ECO:0000256" key="2">
    <source>
        <dbReference type="ARBA" id="ARBA00022692"/>
    </source>
</evidence>
<evidence type="ECO:0000256" key="1">
    <source>
        <dbReference type="ARBA" id="ARBA00004167"/>
    </source>
</evidence>
<organism evidence="9 10">
    <name type="scientific">Actinoallomurus liliacearum</name>
    <dbReference type="NCBI Taxonomy" id="1080073"/>
    <lineage>
        <taxon>Bacteria</taxon>
        <taxon>Bacillati</taxon>
        <taxon>Actinomycetota</taxon>
        <taxon>Actinomycetes</taxon>
        <taxon>Streptosporangiales</taxon>
        <taxon>Thermomonosporaceae</taxon>
        <taxon>Actinoallomurus</taxon>
    </lineage>
</organism>
<dbReference type="EMBL" id="BAABHJ010000008">
    <property type="protein sequence ID" value="GAA4609573.1"/>
    <property type="molecule type" value="Genomic_DNA"/>
</dbReference>
<keyword evidence="6" id="KW-0804">Transcription</keyword>
<dbReference type="Gene3D" id="1.10.10.1320">
    <property type="entry name" value="Anti-sigma factor, zinc-finger domain"/>
    <property type="match status" value="1"/>
</dbReference>
<evidence type="ECO:0000259" key="8">
    <source>
        <dbReference type="Pfam" id="PF13490"/>
    </source>
</evidence>
<dbReference type="PANTHER" id="PTHR37461">
    <property type="entry name" value="ANTI-SIGMA-K FACTOR RSKA"/>
    <property type="match status" value="1"/>
</dbReference>
<keyword evidence="4" id="KW-0805">Transcription regulation</keyword>
<feature type="domain" description="Putative zinc-finger" evidence="8">
    <location>
        <begin position="7"/>
        <end position="41"/>
    </location>
</feature>
<dbReference type="InterPro" id="IPR027383">
    <property type="entry name" value="Znf_put"/>
</dbReference>
<dbReference type="InterPro" id="IPR051474">
    <property type="entry name" value="Anti-sigma-K/W_factor"/>
</dbReference>
<dbReference type="PANTHER" id="PTHR37461:SF1">
    <property type="entry name" value="ANTI-SIGMA-K FACTOR RSKA"/>
    <property type="match status" value="1"/>
</dbReference>
<evidence type="ECO:0000256" key="4">
    <source>
        <dbReference type="ARBA" id="ARBA00023015"/>
    </source>
</evidence>
<evidence type="ECO:0000256" key="7">
    <source>
        <dbReference type="SAM" id="Phobius"/>
    </source>
</evidence>
<reference evidence="10" key="1">
    <citation type="journal article" date="2019" name="Int. J. Syst. Evol. Microbiol.">
        <title>The Global Catalogue of Microorganisms (GCM) 10K type strain sequencing project: providing services to taxonomists for standard genome sequencing and annotation.</title>
        <authorList>
            <consortium name="The Broad Institute Genomics Platform"/>
            <consortium name="The Broad Institute Genome Sequencing Center for Infectious Disease"/>
            <person name="Wu L."/>
            <person name="Ma J."/>
        </authorList>
    </citation>
    <scope>NUCLEOTIDE SEQUENCE [LARGE SCALE GENOMIC DNA]</scope>
    <source>
        <strain evidence="10">JCM 17938</strain>
    </source>
</reference>
<evidence type="ECO:0000256" key="3">
    <source>
        <dbReference type="ARBA" id="ARBA00022989"/>
    </source>
</evidence>
<evidence type="ECO:0000313" key="10">
    <source>
        <dbReference type="Proteomes" id="UP001500212"/>
    </source>
</evidence>
<keyword evidence="3 7" id="KW-1133">Transmembrane helix</keyword>
<protein>
    <submittedName>
        <fullName evidence="9">Zf-HC2 domain-containing protein</fullName>
    </submittedName>
</protein>
<comment type="subcellular location">
    <subcellularLocation>
        <location evidence="1">Membrane</location>
        <topology evidence="1">Single-pass membrane protein</topology>
    </subcellularLocation>
</comment>
<proteinExistence type="predicted"/>
<dbReference type="Proteomes" id="UP001500212">
    <property type="component" value="Unassembled WGS sequence"/>
</dbReference>